<dbReference type="PANTHER" id="PTHR13847">
    <property type="entry name" value="SARCOSINE DEHYDROGENASE-RELATED"/>
    <property type="match status" value="1"/>
</dbReference>
<keyword evidence="3" id="KW-1185">Reference proteome</keyword>
<dbReference type="RefSeq" id="WP_076781842.1">
    <property type="nucleotide sequence ID" value="NZ_FTPU01000003.1"/>
</dbReference>
<reference evidence="3" key="1">
    <citation type="submission" date="2016-10" db="EMBL/GenBank/DDBJ databases">
        <authorList>
            <person name="Varghese N."/>
            <person name="Submissions S."/>
        </authorList>
    </citation>
    <scope>NUCLEOTIDE SEQUENCE [LARGE SCALE GENOMIC DNA]</scope>
    <source>
        <strain evidence="3">DSM 19482</strain>
    </source>
</reference>
<proteinExistence type="predicted"/>
<evidence type="ECO:0000313" key="3">
    <source>
        <dbReference type="Proteomes" id="UP000187261"/>
    </source>
</evidence>
<protein>
    <submittedName>
        <fullName evidence="2">Glycine/D-amino acid oxidase</fullName>
    </submittedName>
</protein>
<feature type="domain" description="FAD dependent oxidoreductase" evidence="1">
    <location>
        <begin position="6"/>
        <end position="322"/>
    </location>
</feature>
<dbReference type="STRING" id="1121284.SAMN05660493_00418"/>
<dbReference type="Proteomes" id="UP000187261">
    <property type="component" value="Unassembled WGS sequence"/>
</dbReference>
<organism evidence="2 3">
    <name type="scientific">Epilithonimonas bovis DSM 19482</name>
    <dbReference type="NCBI Taxonomy" id="1121284"/>
    <lineage>
        <taxon>Bacteria</taxon>
        <taxon>Pseudomonadati</taxon>
        <taxon>Bacteroidota</taxon>
        <taxon>Flavobacteriia</taxon>
        <taxon>Flavobacteriales</taxon>
        <taxon>Weeksellaceae</taxon>
        <taxon>Chryseobacterium group</taxon>
        <taxon>Epilithonimonas</taxon>
    </lineage>
</organism>
<sequence length="346" mass="40141">METVEYIIAGAGYAGVFMAHQLIKENKTFKIFYDGIESASQISAGVCNPVILKRFNTFWKSKEQVTYLHEVFSEIQSYTGTNYLVRENVVRIFHNDEEKKQWLKRSQNEDLKDYLNPDFIKLGCVENANGAGLVNHSCRINVGRFFTDMLNYLREHHYMVEEKLDYQSIDLINNQYKNLFFSKIIFCEGIASNDNPFFNTIPVQPNKGHCLRIKLAGEVDPFTIKKKHFLFDLAGTDYYYGGTYDRFDKSSDINSDSVDELRSGLQEIYKGHFVLQEVKTAFRATVADRRPILGSHRQYKNLFIFNGLGARGVYNGSYFSKVLFDYLEKDGELDPEIDVKRFYNDN</sequence>
<gene>
    <name evidence="2" type="ORF">SAMN05660493_00418</name>
</gene>
<dbReference type="InterPro" id="IPR006076">
    <property type="entry name" value="FAD-dep_OxRdtase"/>
</dbReference>
<dbReference type="OrthoDB" id="214253at2"/>
<dbReference type="GO" id="GO:0005737">
    <property type="term" value="C:cytoplasm"/>
    <property type="evidence" value="ECO:0007669"/>
    <property type="project" value="TreeGrafter"/>
</dbReference>
<evidence type="ECO:0000313" key="2">
    <source>
        <dbReference type="EMBL" id="SIT95760.1"/>
    </source>
</evidence>
<dbReference type="Pfam" id="PF01266">
    <property type="entry name" value="DAO"/>
    <property type="match status" value="1"/>
</dbReference>
<dbReference type="AlphaFoldDB" id="A0A1U7PV97"/>
<dbReference type="InterPro" id="IPR036188">
    <property type="entry name" value="FAD/NAD-bd_sf"/>
</dbReference>
<evidence type="ECO:0000259" key="1">
    <source>
        <dbReference type="Pfam" id="PF01266"/>
    </source>
</evidence>
<dbReference type="Gene3D" id="3.50.50.60">
    <property type="entry name" value="FAD/NAD(P)-binding domain"/>
    <property type="match status" value="1"/>
</dbReference>
<dbReference type="EMBL" id="FTPU01000003">
    <property type="protein sequence ID" value="SIT95760.1"/>
    <property type="molecule type" value="Genomic_DNA"/>
</dbReference>
<dbReference type="SUPFAM" id="SSF51971">
    <property type="entry name" value="Nucleotide-binding domain"/>
    <property type="match status" value="1"/>
</dbReference>
<name>A0A1U7PV97_9FLAO</name>
<dbReference type="Gene3D" id="3.30.9.10">
    <property type="entry name" value="D-Amino Acid Oxidase, subunit A, domain 2"/>
    <property type="match status" value="1"/>
</dbReference>
<accession>A0A1U7PV97</accession>